<dbReference type="GO" id="GO:0003886">
    <property type="term" value="F:DNA (cytosine-5-)-methyltransferase activity"/>
    <property type="evidence" value="ECO:0007669"/>
    <property type="project" value="TreeGrafter"/>
</dbReference>
<keyword evidence="2" id="KW-1185">Reference proteome</keyword>
<proteinExistence type="predicted"/>
<reference evidence="2" key="1">
    <citation type="journal article" date="2020" name="Nat. Commun.">
        <title>Genome assembly of wild tea tree DASZ reveals pedigree and selection history of tea varieties.</title>
        <authorList>
            <person name="Zhang W."/>
            <person name="Zhang Y."/>
            <person name="Qiu H."/>
            <person name="Guo Y."/>
            <person name="Wan H."/>
            <person name="Zhang X."/>
            <person name="Scossa F."/>
            <person name="Alseekh S."/>
            <person name="Zhang Q."/>
            <person name="Wang P."/>
            <person name="Xu L."/>
            <person name="Schmidt M.H."/>
            <person name="Jia X."/>
            <person name="Li D."/>
            <person name="Zhu A."/>
            <person name="Guo F."/>
            <person name="Chen W."/>
            <person name="Ni D."/>
            <person name="Usadel B."/>
            <person name="Fernie A.R."/>
            <person name="Wen W."/>
        </authorList>
    </citation>
    <scope>NUCLEOTIDE SEQUENCE [LARGE SCALE GENOMIC DNA]</scope>
    <source>
        <strain evidence="2">cv. G240</strain>
    </source>
</reference>
<evidence type="ECO:0000313" key="1">
    <source>
        <dbReference type="EMBL" id="KAF5959824.1"/>
    </source>
</evidence>
<evidence type="ECO:0000313" key="2">
    <source>
        <dbReference type="Proteomes" id="UP000593564"/>
    </source>
</evidence>
<dbReference type="InterPro" id="IPR050390">
    <property type="entry name" value="C5-Methyltransferase"/>
</dbReference>
<name>A0A7J7I5Z3_CAMSI</name>
<sequence>MIGDDSSTGGEEWCGWEWVEGLMAASGGSPTTNHTRSFSLTKKRWPKWDKRSKLNYLLTCVGSAKLTERIRKEPPLDVQKYVLEQCKKWNLVWVGKNKVALVELNKIEIVMGVSKKPHEGSQ</sequence>
<dbReference type="PANTHER" id="PTHR23068">
    <property type="entry name" value="DNA CYTOSINE-5- -METHYLTRANSFERASE 3-RELATED"/>
    <property type="match status" value="1"/>
</dbReference>
<protein>
    <submittedName>
        <fullName evidence="1">Uncharacterized protein</fullName>
    </submittedName>
</protein>
<reference evidence="1 2" key="2">
    <citation type="submission" date="2020-07" db="EMBL/GenBank/DDBJ databases">
        <title>Genome assembly of wild tea tree DASZ reveals pedigree and selection history of tea varieties.</title>
        <authorList>
            <person name="Zhang W."/>
        </authorList>
    </citation>
    <scope>NUCLEOTIDE SEQUENCE [LARGE SCALE GENOMIC DNA]</scope>
    <source>
        <strain evidence="2">cv. G240</strain>
        <tissue evidence="1">Leaf</tissue>
    </source>
</reference>
<dbReference type="Proteomes" id="UP000593564">
    <property type="component" value="Unassembled WGS sequence"/>
</dbReference>
<dbReference type="AlphaFoldDB" id="A0A7J7I5Z3"/>
<dbReference type="PANTHER" id="PTHR23068:SF25">
    <property type="entry name" value="DNA (CYTOSINE-5)-METHYLTRANSFERASE DRM2"/>
    <property type="match status" value="1"/>
</dbReference>
<accession>A0A7J7I5Z3</accession>
<organism evidence="1 2">
    <name type="scientific">Camellia sinensis</name>
    <name type="common">Tea plant</name>
    <name type="synonym">Thea sinensis</name>
    <dbReference type="NCBI Taxonomy" id="4442"/>
    <lineage>
        <taxon>Eukaryota</taxon>
        <taxon>Viridiplantae</taxon>
        <taxon>Streptophyta</taxon>
        <taxon>Embryophyta</taxon>
        <taxon>Tracheophyta</taxon>
        <taxon>Spermatophyta</taxon>
        <taxon>Magnoliopsida</taxon>
        <taxon>eudicotyledons</taxon>
        <taxon>Gunneridae</taxon>
        <taxon>Pentapetalae</taxon>
        <taxon>asterids</taxon>
        <taxon>Ericales</taxon>
        <taxon>Theaceae</taxon>
        <taxon>Camellia</taxon>
    </lineage>
</organism>
<comment type="caution">
    <text evidence="1">The sequence shown here is derived from an EMBL/GenBank/DDBJ whole genome shotgun (WGS) entry which is preliminary data.</text>
</comment>
<dbReference type="EMBL" id="JACBKZ010000001">
    <property type="protein sequence ID" value="KAF5959824.1"/>
    <property type="molecule type" value="Genomic_DNA"/>
</dbReference>
<dbReference type="GO" id="GO:0005634">
    <property type="term" value="C:nucleus"/>
    <property type="evidence" value="ECO:0007669"/>
    <property type="project" value="TreeGrafter"/>
</dbReference>
<gene>
    <name evidence="1" type="ORF">HYC85_001033</name>
</gene>